<dbReference type="AlphaFoldDB" id="A0AAX6GPR5"/>
<feature type="compositionally biased region" description="Low complexity" evidence="1">
    <location>
        <begin position="57"/>
        <end position="68"/>
    </location>
</feature>
<proteinExistence type="predicted"/>
<evidence type="ECO:0000256" key="1">
    <source>
        <dbReference type="SAM" id="MobiDB-lite"/>
    </source>
</evidence>
<feature type="compositionally biased region" description="Polar residues" evidence="1">
    <location>
        <begin position="1"/>
        <end position="17"/>
    </location>
</feature>
<feature type="compositionally biased region" description="Low complexity" evidence="1">
    <location>
        <begin position="19"/>
        <end position="37"/>
    </location>
</feature>
<dbReference type="EMBL" id="JANAVB010017399">
    <property type="protein sequence ID" value="KAJ6830564.1"/>
    <property type="molecule type" value="Genomic_DNA"/>
</dbReference>
<protein>
    <submittedName>
        <fullName evidence="2">UBP1-associated protein 2B-like</fullName>
    </submittedName>
</protein>
<name>A0AAX6GPR5_IRIPA</name>
<comment type="caution">
    <text evidence="2">The sequence shown here is derived from an EMBL/GenBank/DDBJ whole genome shotgun (WGS) entry which is preliminary data.</text>
</comment>
<evidence type="ECO:0000313" key="3">
    <source>
        <dbReference type="Proteomes" id="UP001140949"/>
    </source>
</evidence>
<keyword evidence="3" id="KW-1185">Reference proteome</keyword>
<sequence length="132" mass="14081">MSSSSVSAWTTPTTPYNPSLPSTTRSRTSTSSQTRPRAAPRATPLSPSGPARRGEGPQRPQQDYQQPDNHLRAGRLRPLSRLCYGRPVQTQSLGTGSTGVASIAGDHSATPSTGPFCERRHASTELRLIGLV</sequence>
<accession>A0AAX6GPR5</accession>
<reference evidence="2" key="1">
    <citation type="journal article" date="2023" name="GigaByte">
        <title>Genome assembly of the bearded iris, Iris pallida Lam.</title>
        <authorList>
            <person name="Bruccoleri R.E."/>
            <person name="Oakeley E.J."/>
            <person name="Faust A.M.E."/>
            <person name="Altorfer M."/>
            <person name="Dessus-Babus S."/>
            <person name="Burckhardt D."/>
            <person name="Oertli M."/>
            <person name="Naumann U."/>
            <person name="Petersen F."/>
            <person name="Wong J."/>
        </authorList>
    </citation>
    <scope>NUCLEOTIDE SEQUENCE</scope>
    <source>
        <strain evidence="2">GSM-AAB239-AS_SAM_17_03QT</strain>
    </source>
</reference>
<feature type="region of interest" description="Disordered" evidence="1">
    <location>
        <begin position="90"/>
        <end position="113"/>
    </location>
</feature>
<gene>
    <name evidence="2" type="ORF">M6B38_352845</name>
</gene>
<feature type="compositionally biased region" description="Polar residues" evidence="1">
    <location>
        <begin position="90"/>
        <end position="100"/>
    </location>
</feature>
<dbReference type="Proteomes" id="UP001140949">
    <property type="component" value="Unassembled WGS sequence"/>
</dbReference>
<evidence type="ECO:0000313" key="2">
    <source>
        <dbReference type="EMBL" id="KAJ6830564.1"/>
    </source>
</evidence>
<feature type="region of interest" description="Disordered" evidence="1">
    <location>
        <begin position="1"/>
        <end position="78"/>
    </location>
</feature>
<reference evidence="2" key="2">
    <citation type="submission" date="2023-04" db="EMBL/GenBank/DDBJ databases">
        <authorList>
            <person name="Bruccoleri R.E."/>
            <person name="Oakeley E.J."/>
            <person name="Faust A.-M."/>
            <person name="Dessus-Babus S."/>
            <person name="Altorfer M."/>
            <person name="Burckhardt D."/>
            <person name="Oertli M."/>
            <person name="Naumann U."/>
            <person name="Petersen F."/>
            <person name="Wong J."/>
        </authorList>
    </citation>
    <scope>NUCLEOTIDE SEQUENCE</scope>
    <source>
        <strain evidence="2">GSM-AAB239-AS_SAM_17_03QT</strain>
        <tissue evidence="2">Leaf</tissue>
    </source>
</reference>
<organism evidence="2 3">
    <name type="scientific">Iris pallida</name>
    <name type="common">Sweet iris</name>
    <dbReference type="NCBI Taxonomy" id="29817"/>
    <lineage>
        <taxon>Eukaryota</taxon>
        <taxon>Viridiplantae</taxon>
        <taxon>Streptophyta</taxon>
        <taxon>Embryophyta</taxon>
        <taxon>Tracheophyta</taxon>
        <taxon>Spermatophyta</taxon>
        <taxon>Magnoliopsida</taxon>
        <taxon>Liliopsida</taxon>
        <taxon>Asparagales</taxon>
        <taxon>Iridaceae</taxon>
        <taxon>Iridoideae</taxon>
        <taxon>Irideae</taxon>
        <taxon>Iris</taxon>
    </lineage>
</organism>